<dbReference type="RefSeq" id="WP_263052019.1">
    <property type="nucleotide sequence ID" value="NZ_CP106735.1"/>
</dbReference>
<protein>
    <recommendedName>
        <fullName evidence="4">Lipoprotein</fullName>
    </recommendedName>
</protein>
<feature type="signal peptide" evidence="1">
    <location>
        <begin position="1"/>
        <end position="21"/>
    </location>
</feature>
<accession>A0ABY6D314</accession>
<evidence type="ECO:0000313" key="2">
    <source>
        <dbReference type="EMBL" id="UXX80289.1"/>
    </source>
</evidence>
<reference evidence="2" key="1">
    <citation type="submission" date="2022-10" db="EMBL/GenBank/DDBJ databases">
        <title>Comparative genomics and taxonomic characterization of three novel marine species of genus Reichenbachiella exhibiting antioxidant and polysaccharide degradation activities.</title>
        <authorList>
            <person name="Muhammad N."/>
            <person name="Lee Y.-J."/>
            <person name="Ko J."/>
            <person name="Kim S.-G."/>
        </authorList>
    </citation>
    <scope>NUCLEOTIDE SEQUENCE</scope>
    <source>
        <strain evidence="2">Wsw4-B4</strain>
    </source>
</reference>
<organism evidence="2 3">
    <name type="scientific">Reichenbachiella carrageenanivorans</name>
    <dbReference type="NCBI Taxonomy" id="2979869"/>
    <lineage>
        <taxon>Bacteria</taxon>
        <taxon>Pseudomonadati</taxon>
        <taxon>Bacteroidota</taxon>
        <taxon>Cytophagia</taxon>
        <taxon>Cytophagales</taxon>
        <taxon>Reichenbachiellaceae</taxon>
        <taxon>Reichenbachiella</taxon>
    </lineage>
</organism>
<dbReference type="EMBL" id="CP106735">
    <property type="protein sequence ID" value="UXX80289.1"/>
    <property type="molecule type" value="Genomic_DNA"/>
</dbReference>
<gene>
    <name evidence="2" type="ORF">N7E81_04140</name>
</gene>
<keyword evidence="3" id="KW-1185">Reference proteome</keyword>
<evidence type="ECO:0000256" key="1">
    <source>
        <dbReference type="SAM" id="SignalP"/>
    </source>
</evidence>
<name>A0ABY6D314_9BACT</name>
<proteinExistence type="predicted"/>
<keyword evidence="1" id="KW-0732">Signal</keyword>
<sequence length="158" mass="17186">MKKLSYIFLCVSLLATGCSTPEDSVFETVVGTATIEGKLTFNKDQTGTDVVPASGAKVTITYSSEDVSYGNPNGVDVTKTVEVTTNDQGRFTAEVPAIAKTATYTIKPQDFLTEYQVSDGGTGLETKTGYYEKDEETVDTFEGETTYVSYEYTFVSEF</sequence>
<dbReference type="PROSITE" id="PS51257">
    <property type="entry name" value="PROKAR_LIPOPROTEIN"/>
    <property type="match status" value="1"/>
</dbReference>
<dbReference type="Proteomes" id="UP001062165">
    <property type="component" value="Chromosome"/>
</dbReference>
<evidence type="ECO:0000313" key="3">
    <source>
        <dbReference type="Proteomes" id="UP001062165"/>
    </source>
</evidence>
<evidence type="ECO:0008006" key="4">
    <source>
        <dbReference type="Google" id="ProtNLM"/>
    </source>
</evidence>
<feature type="chain" id="PRO_5045346873" description="Lipoprotein" evidence="1">
    <location>
        <begin position="22"/>
        <end position="158"/>
    </location>
</feature>